<feature type="non-terminal residue" evidence="1">
    <location>
        <position position="41"/>
    </location>
</feature>
<accession>X0Y1G5</accession>
<evidence type="ECO:0000313" key="1">
    <source>
        <dbReference type="EMBL" id="GAG49510.1"/>
    </source>
</evidence>
<sequence length="41" mass="4102">MRKMLLQLICVLAAPTALALSSAPVAAGPIGSFASGAESWT</sequence>
<organism evidence="1">
    <name type="scientific">marine sediment metagenome</name>
    <dbReference type="NCBI Taxonomy" id="412755"/>
    <lineage>
        <taxon>unclassified sequences</taxon>
        <taxon>metagenomes</taxon>
        <taxon>ecological metagenomes</taxon>
    </lineage>
</organism>
<proteinExistence type="predicted"/>
<name>X0Y1G5_9ZZZZ</name>
<dbReference type="AlphaFoldDB" id="X0Y1G5"/>
<comment type="caution">
    <text evidence="1">The sequence shown here is derived from an EMBL/GenBank/DDBJ whole genome shotgun (WGS) entry which is preliminary data.</text>
</comment>
<reference evidence="1" key="1">
    <citation type="journal article" date="2014" name="Front. Microbiol.">
        <title>High frequency of phylogenetically diverse reductive dehalogenase-homologous genes in deep subseafloor sedimentary metagenomes.</title>
        <authorList>
            <person name="Kawai M."/>
            <person name="Futagami T."/>
            <person name="Toyoda A."/>
            <person name="Takaki Y."/>
            <person name="Nishi S."/>
            <person name="Hori S."/>
            <person name="Arai W."/>
            <person name="Tsubouchi T."/>
            <person name="Morono Y."/>
            <person name="Uchiyama I."/>
            <person name="Ito T."/>
            <person name="Fujiyama A."/>
            <person name="Inagaki F."/>
            <person name="Takami H."/>
        </authorList>
    </citation>
    <scope>NUCLEOTIDE SEQUENCE</scope>
    <source>
        <strain evidence="1">Expedition CK06-06</strain>
    </source>
</reference>
<protein>
    <submittedName>
        <fullName evidence="1">Uncharacterized protein</fullName>
    </submittedName>
</protein>
<gene>
    <name evidence="1" type="ORF">S01H1_75456</name>
</gene>
<dbReference type="EMBL" id="BARS01050558">
    <property type="protein sequence ID" value="GAG49510.1"/>
    <property type="molecule type" value="Genomic_DNA"/>
</dbReference>